<dbReference type="InterPro" id="IPR004720">
    <property type="entry name" value="PTS_IIB_sorbose-sp"/>
</dbReference>
<evidence type="ECO:0000256" key="4">
    <source>
        <dbReference type="ARBA" id="ARBA00022597"/>
    </source>
</evidence>
<dbReference type="EMBL" id="CP122959">
    <property type="protein sequence ID" value="WGI19989.1"/>
    <property type="molecule type" value="Genomic_DNA"/>
</dbReference>
<dbReference type="AlphaFoldDB" id="A0AAF0GT05"/>
<dbReference type="GO" id="GO:0009401">
    <property type="term" value="P:phosphoenolpyruvate-dependent sugar phosphotransferase system"/>
    <property type="evidence" value="ECO:0007669"/>
    <property type="project" value="UniProtKB-KW"/>
</dbReference>
<gene>
    <name evidence="9" type="ORF">QBD03_04575</name>
</gene>
<organism evidence="9 10">
    <name type="scientific">Latilactobacillus sakei</name>
    <name type="common">Lactobacillus sakei</name>
    <dbReference type="NCBI Taxonomy" id="1599"/>
    <lineage>
        <taxon>Bacteria</taxon>
        <taxon>Bacillati</taxon>
        <taxon>Bacillota</taxon>
        <taxon>Bacilli</taxon>
        <taxon>Lactobacillales</taxon>
        <taxon>Lactobacillaceae</taxon>
        <taxon>Latilactobacillus</taxon>
    </lineage>
</organism>
<name>A0AAF0GT05_LATSK</name>
<protein>
    <submittedName>
        <fullName evidence="9">PTS sugar transporter subunit IIB</fullName>
        <ecNumber evidence="9">2.7.1.-</ecNumber>
    </submittedName>
</protein>
<sequence>MISMVRIDDRLIHGQVAVKWSKELGISRIVVISDKIATNEIQISALKMAAPAGVKAAILPLDKAIKILNDPRSEALKILVVTNDPKYVAGLVPQLTQKPRLNIANYGRIGGVLSDKRKVTETVYLSETDEQIFQEMFADGYDFTYQPLPSDPEQSLNQLLGGH</sequence>
<keyword evidence="3" id="KW-0963">Cytoplasm</keyword>
<dbReference type="InterPro" id="IPR036667">
    <property type="entry name" value="PTS_IIB_sorbose-sp_sf"/>
</dbReference>
<dbReference type="SUPFAM" id="SSF52728">
    <property type="entry name" value="PTS IIb component"/>
    <property type="match status" value="1"/>
</dbReference>
<keyword evidence="4 9" id="KW-0762">Sugar transport</keyword>
<comment type="subcellular location">
    <subcellularLocation>
        <location evidence="1">Cytoplasm</location>
    </subcellularLocation>
</comment>
<evidence type="ECO:0000256" key="3">
    <source>
        <dbReference type="ARBA" id="ARBA00022490"/>
    </source>
</evidence>
<evidence type="ECO:0000313" key="9">
    <source>
        <dbReference type="EMBL" id="WGI19989.1"/>
    </source>
</evidence>
<evidence type="ECO:0000256" key="2">
    <source>
        <dbReference type="ARBA" id="ARBA00022448"/>
    </source>
</evidence>
<evidence type="ECO:0000256" key="7">
    <source>
        <dbReference type="ARBA" id="ARBA00022777"/>
    </source>
</evidence>
<keyword evidence="2" id="KW-0813">Transport</keyword>
<dbReference type="RefSeq" id="WP_280103277.1">
    <property type="nucleotide sequence ID" value="NZ_CP122959.1"/>
</dbReference>
<evidence type="ECO:0000259" key="8">
    <source>
        <dbReference type="PROSITE" id="PS51101"/>
    </source>
</evidence>
<dbReference type="Proteomes" id="UP001179858">
    <property type="component" value="Chromosome"/>
</dbReference>
<reference evidence="9" key="1">
    <citation type="submission" date="2023-04" db="EMBL/GenBank/DDBJ databases">
        <title>Novel strain of Lactilactobacillus sakei and use thereof.</title>
        <authorList>
            <person name="Kim S.Y."/>
        </authorList>
    </citation>
    <scope>NUCLEOTIDE SEQUENCE</scope>
    <source>
        <strain evidence="9">HUP1</strain>
    </source>
</reference>
<proteinExistence type="predicted"/>
<dbReference type="GO" id="GO:0016301">
    <property type="term" value="F:kinase activity"/>
    <property type="evidence" value="ECO:0007669"/>
    <property type="project" value="UniProtKB-KW"/>
</dbReference>
<evidence type="ECO:0000313" key="10">
    <source>
        <dbReference type="Proteomes" id="UP001179858"/>
    </source>
</evidence>
<dbReference type="GO" id="GO:0005737">
    <property type="term" value="C:cytoplasm"/>
    <property type="evidence" value="ECO:0007669"/>
    <property type="project" value="UniProtKB-SubCell"/>
</dbReference>
<keyword evidence="5 9" id="KW-0808">Transferase</keyword>
<feature type="domain" description="PTS EIIB type-4" evidence="8">
    <location>
        <begin position="1"/>
        <end position="163"/>
    </location>
</feature>
<accession>A0AAF0GT05</accession>
<dbReference type="GO" id="GO:0008982">
    <property type="term" value="F:protein-N(PI)-phosphohistidine-sugar phosphotransferase activity"/>
    <property type="evidence" value="ECO:0007669"/>
    <property type="project" value="InterPro"/>
</dbReference>
<dbReference type="PROSITE" id="PS51101">
    <property type="entry name" value="PTS_EIIB_TYPE_4"/>
    <property type="match status" value="1"/>
</dbReference>
<dbReference type="EC" id="2.7.1.-" evidence="9"/>
<evidence type="ECO:0000256" key="5">
    <source>
        <dbReference type="ARBA" id="ARBA00022679"/>
    </source>
</evidence>
<keyword evidence="6" id="KW-0598">Phosphotransferase system</keyword>
<dbReference type="Pfam" id="PF03830">
    <property type="entry name" value="PTSIIB_sorb"/>
    <property type="match status" value="1"/>
</dbReference>
<evidence type="ECO:0000256" key="6">
    <source>
        <dbReference type="ARBA" id="ARBA00022683"/>
    </source>
</evidence>
<evidence type="ECO:0000256" key="1">
    <source>
        <dbReference type="ARBA" id="ARBA00004496"/>
    </source>
</evidence>
<keyword evidence="7" id="KW-0418">Kinase</keyword>
<dbReference type="Gene3D" id="3.40.35.10">
    <property type="entry name" value="Phosphotransferase system, sorbose subfamily IIB component"/>
    <property type="match status" value="1"/>
</dbReference>